<dbReference type="RefSeq" id="WP_130343354.1">
    <property type="nucleotide sequence ID" value="NZ_SGWQ01000002.1"/>
</dbReference>
<dbReference type="OrthoDB" id="3629317at2"/>
<feature type="region of interest" description="Disordered" evidence="1">
    <location>
        <begin position="107"/>
        <end position="131"/>
    </location>
</feature>
<evidence type="ECO:0000256" key="1">
    <source>
        <dbReference type="SAM" id="MobiDB-lite"/>
    </source>
</evidence>
<evidence type="ECO:0000313" key="3">
    <source>
        <dbReference type="Proteomes" id="UP000294257"/>
    </source>
</evidence>
<accession>A0A4Q7L316</accession>
<organism evidence="2 3">
    <name type="scientific">Herbihabitans rhizosphaerae</name>
    <dbReference type="NCBI Taxonomy" id="1872711"/>
    <lineage>
        <taxon>Bacteria</taxon>
        <taxon>Bacillati</taxon>
        <taxon>Actinomycetota</taxon>
        <taxon>Actinomycetes</taxon>
        <taxon>Pseudonocardiales</taxon>
        <taxon>Pseudonocardiaceae</taxon>
        <taxon>Herbihabitans</taxon>
    </lineage>
</organism>
<protein>
    <submittedName>
        <fullName evidence="2">Uncharacterized protein</fullName>
    </submittedName>
</protein>
<gene>
    <name evidence="2" type="ORF">EV193_102506</name>
</gene>
<comment type="caution">
    <text evidence="2">The sequence shown here is derived from an EMBL/GenBank/DDBJ whole genome shotgun (WGS) entry which is preliminary data.</text>
</comment>
<dbReference type="AlphaFoldDB" id="A0A4Q7L316"/>
<reference evidence="2 3" key="1">
    <citation type="submission" date="2019-02" db="EMBL/GenBank/DDBJ databases">
        <title>Genomic Encyclopedia of Type Strains, Phase IV (KMG-IV): sequencing the most valuable type-strain genomes for metagenomic binning, comparative biology and taxonomic classification.</title>
        <authorList>
            <person name="Goeker M."/>
        </authorList>
    </citation>
    <scope>NUCLEOTIDE SEQUENCE [LARGE SCALE GENOMIC DNA]</scope>
    <source>
        <strain evidence="2 3">DSM 101727</strain>
    </source>
</reference>
<keyword evidence="3" id="KW-1185">Reference proteome</keyword>
<proteinExistence type="predicted"/>
<evidence type="ECO:0000313" key="2">
    <source>
        <dbReference type="EMBL" id="RZS43526.1"/>
    </source>
</evidence>
<sequence>MTVARAAWRPGRLAVLVLLAALLAALGTSFSLSSPTAAASSEPRDAGLSVDGSALTVVAPVRGVDRLAAEPSTRGVHGSDELSPFGELPNTAPHAALLRLGVQDTGVTPRFRATQRPTAGDRAPPVRLTDQ</sequence>
<dbReference type="Proteomes" id="UP000294257">
    <property type="component" value="Unassembled WGS sequence"/>
</dbReference>
<dbReference type="EMBL" id="SGWQ01000002">
    <property type="protein sequence ID" value="RZS43526.1"/>
    <property type="molecule type" value="Genomic_DNA"/>
</dbReference>
<name>A0A4Q7L316_9PSEU</name>